<keyword evidence="2" id="KW-1133">Transmembrane helix</keyword>
<gene>
    <name evidence="3" type="ORF">THAOC_22008</name>
</gene>
<keyword evidence="4" id="KW-1185">Reference proteome</keyword>
<evidence type="ECO:0000313" key="4">
    <source>
        <dbReference type="Proteomes" id="UP000266841"/>
    </source>
</evidence>
<dbReference type="Proteomes" id="UP000266841">
    <property type="component" value="Unassembled WGS sequence"/>
</dbReference>
<dbReference type="EMBL" id="AGNL01026724">
    <property type="protein sequence ID" value="EJK57909.1"/>
    <property type="molecule type" value="Genomic_DNA"/>
</dbReference>
<sequence length="180" mass="20044">MIPSRTYWAGATILGPAMPLVQYSQSIGGSVGRYRGGRRRTDWWSTWMMLSLMFGFTATATMWPCRSTTRLTCLSCTPLCGENGDSGDGQGHGHGDDEPIAMEATRSTRSRKYQPVRHSEIFIRHLEAVKAAWPEDCDSVLEDDDEEPGAVLGAVYCTGEPHTDPSRMIQTQSDDDFDWM</sequence>
<keyword evidence="2" id="KW-0812">Transmembrane</keyword>
<protein>
    <submittedName>
        <fullName evidence="3">Uncharacterized protein</fullName>
    </submittedName>
</protein>
<organism evidence="3 4">
    <name type="scientific">Thalassiosira oceanica</name>
    <name type="common">Marine diatom</name>
    <dbReference type="NCBI Taxonomy" id="159749"/>
    <lineage>
        <taxon>Eukaryota</taxon>
        <taxon>Sar</taxon>
        <taxon>Stramenopiles</taxon>
        <taxon>Ochrophyta</taxon>
        <taxon>Bacillariophyta</taxon>
        <taxon>Coscinodiscophyceae</taxon>
        <taxon>Thalassiosirophycidae</taxon>
        <taxon>Thalassiosirales</taxon>
        <taxon>Thalassiosiraceae</taxon>
        <taxon>Thalassiosira</taxon>
    </lineage>
</organism>
<comment type="caution">
    <text evidence="3">The sequence shown here is derived from an EMBL/GenBank/DDBJ whole genome shotgun (WGS) entry which is preliminary data.</text>
</comment>
<feature type="transmembrane region" description="Helical" evidence="2">
    <location>
        <begin position="44"/>
        <end position="63"/>
    </location>
</feature>
<keyword evidence="2" id="KW-0472">Membrane</keyword>
<evidence type="ECO:0000313" key="3">
    <source>
        <dbReference type="EMBL" id="EJK57909.1"/>
    </source>
</evidence>
<evidence type="ECO:0000256" key="2">
    <source>
        <dbReference type="SAM" id="Phobius"/>
    </source>
</evidence>
<proteinExistence type="predicted"/>
<feature type="region of interest" description="Disordered" evidence="1">
    <location>
        <begin position="161"/>
        <end position="180"/>
    </location>
</feature>
<evidence type="ECO:0000256" key="1">
    <source>
        <dbReference type="SAM" id="MobiDB-lite"/>
    </source>
</evidence>
<dbReference type="AlphaFoldDB" id="K0RZH8"/>
<accession>K0RZH8</accession>
<name>K0RZH8_THAOC</name>
<reference evidence="3 4" key="1">
    <citation type="journal article" date="2012" name="Genome Biol.">
        <title>Genome and low-iron response of an oceanic diatom adapted to chronic iron limitation.</title>
        <authorList>
            <person name="Lommer M."/>
            <person name="Specht M."/>
            <person name="Roy A.S."/>
            <person name="Kraemer L."/>
            <person name="Andreson R."/>
            <person name="Gutowska M.A."/>
            <person name="Wolf J."/>
            <person name="Bergner S.V."/>
            <person name="Schilhabel M.B."/>
            <person name="Klostermeier U.C."/>
            <person name="Beiko R.G."/>
            <person name="Rosenstiel P."/>
            <person name="Hippler M."/>
            <person name="Laroche J."/>
        </authorList>
    </citation>
    <scope>NUCLEOTIDE SEQUENCE [LARGE SCALE GENOMIC DNA]</scope>
    <source>
        <strain evidence="3 4">CCMP1005</strain>
    </source>
</reference>